<dbReference type="UniPathway" id="UPA00049">
    <property type="reaction ID" value="UER00059"/>
</dbReference>
<dbReference type="PROSITE" id="PS00187">
    <property type="entry name" value="TPP_ENZYMES"/>
    <property type="match status" value="1"/>
</dbReference>
<dbReference type="CDD" id="cd02015">
    <property type="entry name" value="TPP_AHAS"/>
    <property type="match status" value="1"/>
</dbReference>
<evidence type="ECO:0000313" key="14">
    <source>
        <dbReference type="EMBL" id="AIF03995.1"/>
    </source>
</evidence>
<feature type="domain" description="Thiamine pyrophosphate enzyme TPP-binding" evidence="12">
    <location>
        <begin position="394"/>
        <end position="541"/>
    </location>
</feature>
<dbReference type="GO" id="GO:0005948">
    <property type="term" value="C:acetolactate synthase complex"/>
    <property type="evidence" value="ECO:0007669"/>
    <property type="project" value="TreeGrafter"/>
</dbReference>
<dbReference type="GO" id="GO:0044272">
    <property type="term" value="P:sulfur compound biosynthetic process"/>
    <property type="evidence" value="ECO:0007669"/>
    <property type="project" value="UniProtKB-ARBA"/>
</dbReference>
<evidence type="ECO:0000259" key="12">
    <source>
        <dbReference type="Pfam" id="PF02775"/>
    </source>
</evidence>
<dbReference type="InterPro" id="IPR045229">
    <property type="entry name" value="TPP_enz"/>
</dbReference>
<dbReference type="EC" id="2.2.1.6" evidence="10"/>
<protein>
    <recommendedName>
        <fullName evidence="10">Acetolactate synthase</fullName>
        <ecNumber evidence="10">2.2.1.6</ecNumber>
    </recommendedName>
</protein>
<dbReference type="InterPro" id="IPR012001">
    <property type="entry name" value="Thiamin_PyroP_enz_TPP-bd_dom"/>
</dbReference>
<evidence type="ECO:0000256" key="5">
    <source>
        <dbReference type="ARBA" id="ARBA00022679"/>
    </source>
</evidence>
<comment type="catalytic activity">
    <reaction evidence="10">
        <text>2 pyruvate + H(+) = (2S)-2-acetolactate + CO2</text>
        <dbReference type="Rhea" id="RHEA:25249"/>
        <dbReference type="ChEBI" id="CHEBI:15361"/>
        <dbReference type="ChEBI" id="CHEBI:15378"/>
        <dbReference type="ChEBI" id="CHEBI:16526"/>
        <dbReference type="ChEBI" id="CHEBI:58476"/>
        <dbReference type="EC" id="2.2.1.6"/>
    </reaction>
</comment>
<dbReference type="InterPro" id="IPR039368">
    <property type="entry name" value="AHAS_TPP"/>
</dbReference>
<dbReference type="SUPFAM" id="SSF52467">
    <property type="entry name" value="DHS-like NAD/FAD-binding domain"/>
    <property type="match status" value="1"/>
</dbReference>
<evidence type="ECO:0000256" key="7">
    <source>
        <dbReference type="ARBA" id="ARBA00022842"/>
    </source>
</evidence>
<dbReference type="NCBIfam" id="TIGR00118">
    <property type="entry name" value="acolac_lg"/>
    <property type="match status" value="1"/>
</dbReference>
<keyword evidence="5 10" id="KW-0808">Transferase</keyword>
<dbReference type="Pfam" id="PF00205">
    <property type="entry name" value="TPP_enzyme_M"/>
    <property type="match status" value="1"/>
</dbReference>
<dbReference type="GO" id="GO:0009097">
    <property type="term" value="P:isoleucine biosynthetic process"/>
    <property type="evidence" value="ECO:0007669"/>
    <property type="project" value="UniProtKB-UniPathway"/>
</dbReference>
<accession>A0A075GLK9</accession>
<evidence type="ECO:0000259" key="13">
    <source>
        <dbReference type="Pfam" id="PF02776"/>
    </source>
</evidence>
<proteinExistence type="inferred from homology"/>
<sequence>MNDKMEIMNGGKALMKALEKEGVKEVFGLPGGANLPMYDELFKSNIRHILVRHEQSAAHMADGFGRVSRKPGVCFATSGPGATNLLTGIATAQADSAPMVAVTGQVPVNMIGRDAFQESDIIGMSNPSVKYAFQPRAVEEIPEVVKKGFYIAETGRPGPVLLDIPKDVQQNEAKVTFPDEVRMPGYHPWTDVDMVNIERAVDLLLSSEKPIILAGGGTIISSAFAELQSIAEMLMIPVVTTFKGKGAFPENHPLSLGPIGMHGHAEANKIMTEVDCVLAIGTRFSDRSVGTFEEFERNLKIIHMDVDPAEIGKNQTAQVAVVGDVKASLRVMLKLLAKKVLKKSDGNKWLEHVNEVKDYWRENLKLHPGEMSAAKILRKLREVLPKESIVTTEVGQHQMWASLFFDAIHPGTFFSSTGLGTMGWGFPAAIGAKVARPDVAVVDIAGDGSFNMTENSLATSVLEDIPVIVFLINNFSLGMVAQWQRTFYDRRMIGIDLKKCPDYVKLAESYGAQGIRAQSLDELGKAVKAGLNSDVATVIDIPIDPEEDVLPFVAPGTSLKDMILPS</sequence>
<dbReference type="SUPFAM" id="SSF52518">
    <property type="entry name" value="Thiamin diphosphate-binding fold (THDP-binding)"/>
    <property type="match status" value="2"/>
</dbReference>
<dbReference type="InterPro" id="IPR029061">
    <property type="entry name" value="THDP-binding"/>
</dbReference>
<dbReference type="PANTHER" id="PTHR18968">
    <property type="entry name" value="THIAMINE PYROPHOSPHATE ENZYMES"/>
    <property type="match status" value="1"/>
</dbReference>
<reference evidence="14" key="1">
    <citation type="journal article" date="2014" name="Genome Biol. Evol.">
        <title>Pangenome evidence for extensive interdomain horizontal transfer affecting lineage core and shell genes in uncultured planktonic thaumarchaeota and euryarchaeota.</title>
        <authorList>
            <person name="Deschamps P."/>
            <person name="Zivanovic Y."/>
            <person name="Moreira D."/>
            <person name="Rodriguez-Valera F."/>
            <person name="Lopez-Garcia P."/>
        </authorList>
    </citation>
    <scope>NUCLEOTIDE SEQUENCE</scope>
</reference>
<keyword evidence="6 10" id="KW-0479">Metal-binding</keyword>
<evidence type="ECO:0000256" key="2">
    <source>
        <dbReference type="ARBA" id="ARBA00005025"/>
    </source>
</evidence>
<dbReference type="GO" id="GO:0000287">
    <property type="term" value="F:magnesium ion binding"/>
    <property type="evidence" value="ECO:0007669"/>
    <property type="project" value="UniProtKB-UniRule"/>
</dbReference>
<dbReference type="UniPathway" id="UPA00047">
    <property type="reaction ID" value="UER00055"/>
</dbReference>
<dbReference type="FunFam" id="3.40.50.970:FF:000007">
    <property type="entry name" value="Acetolactate synthase"/>
    <property type="match status" value="1"/>
</dbReference>
<dbReference type="Gene3D" id="3.40.50.1220">
    <property type="entry name" value="TPP-binding domain"/>
    <property type="match status" value="1"/>
</dbReference>
<dbReference type="GO" id="GO:0009099">
    <property type="term" value="P:L-valine biosynthetic process"/>
    <property type="evidence" value="ECO:0007669"/>
    <property type="project" value="UniProtKB-UniPathway"/>
</dbReference>
<dbReference type="EMBL" id="KF900696">
    <property type="protein sequence ID" value="AIF03995.1"/>
    <property type="molecule type" value="Genomic_DNA"/>
</dbReference>
<evidence type="ECO:0000256" key="9">
    <source>
        <dbReference type="ARBA" id="ARBA00023304"/>
    </source>
</evidence>
<organism evidence="14">
    <name type="scientific">uncultured marine thaumarchaeote KM3_16_E08</name>
    <dbReference type="NCBI Taxonomy" id="1456044"/>
    <lineage>
        <taxon>Archaea</taxon>
        <taxon>Nitrososphaerota</taxon>
        <taxon>environmental samples</taxon>
    </lineage>
</organism>
<dbReference type="InterPro" id="IPR029035">
    <property type="entry name" value="DHS-like_NAD/FAD-binding_dom"/>
</dbReference>
<evidence type="ECO:0000256" key="8">
    <source>
        <dbReference type="ARBA" id="ARBA00023052"/>
    </source>
</evidence>
<keyword evidence="7 10" id="KW-0460">Magnesium</keyword>
<gene>
    <name evidence="14" type="primary">ilvB</name>
    <name evidence="14" type="synonym">ilvG</name>
    <name evidence="14" type="synonym">ilvI</name>
</gene>
<dbReference type="GO" id="GO:0050660">
    <property type="term" value="F:flavin adenine dinucleotide binding"/>
    <property type="evidence" value="ECO:0007669"/>
    <property type="project" value="InterPro"/>
</dbReference>
<dbReference type="CDD" id="cd07035">
    <property type="entry name" value="TPP_PYR_POX_like"/>
    <property type="match status" value="1"/>
</dbReference>
<evidence type="ECO:0000256" key="4">
    <source>
        <dbReference type="ARBA" id="ARBA00022605"/>
    </source>
</evidence>
<dbReference type="Pfam" id="PF02776">
    <property type="entry name" value="TPP_enzyme_N"/>
    <property type="match status" value="1"/>
</dbReference>
<dbReference type="PANTHER" id="PTHR18968:SF13">
    <property type="entry name" value="ACETOLACTATE SYNTHASE CATALYTIC SUBUNIT, MITOCHONDRIAL"/>
    <property type="match status" value="1"/>
</dbReference>
<dbReference type="GO" id="GO:0030976">
    <property type="term" value="F:thiamine pyrophosphate binding"/>
    <property type="evidence" value="ECO:0007669"/>
    <property type="project" value="UniProtKB-UniRule"/>
</dbReference>
<dbReference type="Gene3D" id="3.40.50.970">
    <property type="match status" value="2"/>
</dbReference>
<evidence type="ECO:0000256" key="6">
    <source>
        <dbReference type="ARBA" id="ARBA00022723"/>
    </source>
</evidence>
<feature type="domain" description="Thiamine pyrophosphate enzyme central" evidence="11">
    <location>
        <begin position="197"/>
        <end position="330"/>
    </location>
</feature>
<dbReference type="AlphaFoldDB" id="A0A075GLK9"/>
<dbReference type="InterPro" id="IPR012000">
    <property type="entry name" value="Thiamin_PyroP_enz_cen_dom"/>
</dbReference>
<evidence type="ECO:0000256" key="3">
    <source>
        <dbReference type="ARBA" id="ARBA00007812"/>
    </source>
</evidence>
<comment type="cofactor">
    <cofactor evidence="10">
        <name>Mg(2+)</name>
        <dbReference type="ChEBI" id="CHEBI:18420"/>
    </cofactor>
    <text evidence="10">Binds 1 Mg(2+) ion per subunit.</text>
</comment>
<comment type="pathway">
    <text evidence="1 10">Amino-acid biosynthesis; L-isoleucine biosynthesis; L-isoleucine from 2-oxobutanoate: step 1/4.</text>
</comment>
<dbReference type="InterPro" id="IPR011766">
    <property type="entry name" value="TPP_enzyme_TPP-bd"/>
</dbReference>
<dbReference type="GO" id="GO:0003984">
    <property type="term" value="F:acetolactate synthase activity"/>
    <property type="evidence" value="ECO:0007669"/>
    <property type="project" value="UniProtKB-EC"/>
</dbReference>
<evidence type="ECO:0000259" key="11">
    <source>
        <dbReference type="Pfam" id="PF00205"/>
    </source>
</evidence>
<comment type="similarity">
    <text evidence="3 10">Belongs to the TPP enzyme family.</text>
</comment>
<comment type="pathway">
    <text evidence="2 10">Amino-acid biosynthesis; L-valine biosynthesis; L-valine from pyruvate: step 1/4.</text>
</comment>
<dbReference type="InterPro" id="IPR012846">
    <property type="entry name" value="Acetolactate_synth_lsu"/>
</dbReference>
<feature type="domain" description="Thiamine pyrophosphate enzyme N-terminal TPP-binding" evidence="13">
    <location>
        <begin position="8"/>
        <end position="122"/>
    </location>
</feature>
<keyword evidence="8 10" id="KW-0786">Thiamine pyrophosphate</keyword>
<name>A0A075GLK9_9ARCH</name>
<comment type="cofactor">
    <cofactor evidence="10">
        <name>thiamine diphosphate</name>
        <dbReference type="ChEBI" id="CHEBI:58937"/>
    </cofactor>
    <text evidence="10">Binds 1 thiamine pyrophosphate per subunit.</text>
</comment>
<dbReference type="FunFam" id="3.40.50.1220:FF:000008">
    <property type="entry name" value="Acetolactate synthase"/>
    <property type="match status" value="1"/>
</dbReference>
<evidence type="ECO:0000256" key="10">
    <source>
        <dbReference type="RuleBase" id="RU003591"/>
    </source>
</evidence>
<keyword evidence="4 10" id="KW-0028">Amino-acid biosynthesis</keyword>
<keyword evidence="9 10" id="KW-0100">Branched-chain amino acid biosynthesis</keyword>
<evidence type="ECO:0000256" key="1">
    <source>
        <dbReference type="ARBA" id="ARBA00004974"/>
    </source>
</evidence>
<dbReference type="InterPro" id="IPR000399">
    <property type="entry name" value="TPP-bd_CS"/>
</dbReference>
<dbReference type="Pfam" id="PF02775">
    <property type="entry name" value="TPP_enzyme_C"/>
    <property type="match status" value="1"/>
</dbReference>